<evidence type="ECO:0000256" key="2">
    <source>
        <dbReference type="ARBA" id="ARBA00022840"/>
    </source>
</evidence>
<evidence type="ECO:0000256" key="3">
    <source>
        <dbReference type="PROSITE-ProRule" id="PRU10141"/>
    </source>
</evidence>
<dbReference type="PROSITE" id="PS50011">
    <property type="entry name" value="PROTEIN_KINASE_DOM"/>
    <property type="match status" value="1"/>
</dbReference>
<dbReference type="AlphaFoldDB" id="A0A0L0DPF4"/>
<dbReference type="Proteomes" id="UP000054408">
    <property type="component" value="Unassembled WGS sequence"/>
</dbReference>
<dbReference type="InterPro" id="IPR051681">
    <property type="entry name" value="Ser/Thr_Kinases-Pseudokinases"/>
</dbReference>
<dbReference type="SUPFAM" id="SSF56112">
    <property type="entry name" value="Protein kinase-like (PK-like)"/>
    <property type="match status" value="1"/>
</dbReference>
<feature type="binding site" evidence="3">
    <location>
        <position position="367"/>
    </location>
    <ligand>
        <name>ATP</name>
        <dbReference type="ChEBI" id="CHEBI:30616"/>
    </ligand>
</feature>
<evidence type="ECO:0000313" key="6">
    <source>
        <dbReference type="EMBL" id="KNC53906.1"/>
    </source>
</evidence>
<dbReference type="InterPro" id="IPR017441">
    <property type="entry name" value="Protein_kinase_ATP_BS"/>
</dbReference>
<keyword evidence="4" id="KW-1133">Transmembrane helix</keyword>
<dbReference type="SMART" id="SM00220">
    <property type="entry name" value="S_TKc"/>
    <property type="match status" value="1"/>
</dbReference>
<evidence type="ECO:0000259" key="5">
    <source>
        <dbReference type="PROSITE" id="PS50011"/>
    </source>
</evidence>
<keyword evidence="6" id="KW-0808">Transferase</keyword>
<dbReference type="Gene3D" id="1.10.510.10">
    <property type="entry name" value="Transferase(Phosphotransferase) domain 1"/>
    <property type="match status" value="1"/>
</dbReference>
<accession>A0A0L0DPF4</accession>
<organism evidence="6 7">
    <name type="scientific">Thecamonas trahens ATCC 50062</name>
    <dbReference type="NCBI Taxonomy" id="461836"/>
    <lineage>
        <taxon>Eukaryota</taxon>
        <taxon>Apusozoa</taxon>
        <taxon>Apusomonadida</taxon>
        <taxon>Apusomonadidae</taxon>
        <taxon>Thecamonas</taxon>
    </lineage>
</organism>
<dbReference type="Pfam" id="PF00069">
    <property type="entry name" value="Pkinase"/>
    <property type="match status" value="1"/>
</dbReference>
<keyword evidence="7" id="KW-1185">Reference proteome</keyword>
<dbReference type="Gene3D" id="3.30.200.20">
    <property type="entry name" value="Phosphorylase Kinase, domain 1"/>
    <property type="match status" value="1"/>
</dbReference>
<evidence type="ECO:0000256" key="1">
    <source>
        <dbReference type="ARBA" id="ARBA00022741"/>
    </source>
</evidence>
<dbReference type="OrthoDB" id="4062651at2759"/>
<feature type="transmembrane region" description="Helical" evidence="4">
    <location>
        <begin position="171"/>
        <end position="188"/>
    </location>
</feature>
<keyword evidence="6" id="KW-0418">Kinase</keyword>
<dbReference type="InterPro" id="IPR008271">
    <property type="entry name" value="Ser/Thr_kinase_AS"/>
</dbReference>
<dbReference type="InterPro" id="IPR000719">
    <property type="entry name" value="Prot_kinase_dom"/>
</dbReference>
<dbReference type="EMBL" id="GL349484">
    <property type="protein sequence ID" value="KNC53906.1"/>
    <property type="molecule type" value="Genomic_DNA"/>
</dbReference>
<gene>
    <name evidence="6" type="ORF">AMSG_09544</name>
</gene>
<proteinExistence type="predicted"/>
<feature type="transmembrane region" description="Helical" evidence="4">
    <location>
        <begin position="86"/>
        <end position="111"/>
    </location>
</feature>
<dbReference type="InterPro" id="IPR011009">
    <property type="entry name" value="Kinase-like_dom_sf"/>
</dbReference>
<dbReference type="eggNOG" id="KOG0192">
    <property type="taxonomic scope" value="Eukaryota"/>
</dbReference>
<feature type="transmembrane region" description="Helical" evidence="4">
    <location>
        <begin position="22"/>
        <end position="43"/>
    </location>
</feature>
<protein>
    <submittedName>
        <fullName evidence="6">TKL protein kinase</fullName>
    </submittedName>
</protein>
<dbReference type="PROSITE" id="PS00108">
    <property type="entry name" value="PROTEIN_KINASE_ST"/>
    <property type="match status" value="1"/>
</dbReference>
<name>A0A0L0DPF4_THETB</name>
<feature type="transmembrane region" description="Helical" evidence="4">
    <location>
        <begin position="234"/>
        <end position="252"/>
    </location>
</feature>
<evidence type="ECO:0000313" key="7">
    <source>
        <dbReference type="Proteomes" id="UP000054408"/>
    </source>
</evidence>
<evidence type="ECO:0000256" key="4">
    <source>
        <dbReference type="SAM" id="Phobius"/>
    </source>
</evidence>
<feature type="domain" description="Protein kinase" evidence="5">
    <location>
        <begin position="340"/>
        <end position="532"/>
    </location>
</feature>
<feature type="transmembrane region" description="Helical" evidence="4">
    <location>
        <begin position="55"/>
        <end position="74"/>
    </location>
</feature>
<keyword evidence="1 3" id="KW-0547">Nucleotide-binding</keyword>
<dbReference type="GO" id="GO:0005524">
    <property type="term" value="F:ATP binding"/>
    <property type="evidence" value="ECO:0007669"/>
    <property type="project" value="UniProtKB-UniRule"/>
</dbReference>
<reference evidence="6 7" key="1">
    <citation type="submission" date="2010-05" db="EMBL/GenBank/DDBJ databases">
        <title>The Genome Sequence of Thecamonas trahens ATCC 50062.</title>
        <authorList>
            <consortium name="The Broad Institute Genome Sequencing Platform"/>
            <person name="Russ C."/>
            <person name="Cuomo C."/>
            <person name="Shea T."/>
            <person name="Young S.K."/>
            <person name="Zeng Q."/>
            <person name="Koehrsen M."/>
            <person name="Haas B."/>
            <person name="Borodovsky M."/>
            <person name="Guigo R."/>
            <person name="Alvarado L."/>
            <person name="Berlin A."/>
            <person name="Bochicchio J."/>
            <person name="Borenstein D."/>
            <person name="Chapman S."/>
            <person name="Chen Z."/>
            <person name="Freedman E."/>
            <person name="Gellesch M."/>
            <person name="Goldberg J."/>
            <person name="Griggs A."/>
            <person name="Gujja S."/>
            <person name="Heilman E."/>
            <person name="Heiman D."/>
            <person name="Hepburn T."/>
            <person name="Howarth C."/>
            <person name="Jen D."/>
            <person name="Larson L."/>
            <person name="Mehta T."/>
            <person name="Park D."/>
            <person name="Pearson M."/>
            <person name="Roberts A."/>
            <person name="Saif S."/>
            <person name="Shenoy N."/>
            <person name="Sisk P."/>
            <person name="Stolte C."/>
            <person name="Sykes S."/>
            <person name="Thomson T."/>
            <person name="Walk T."/>
            <person name="White J."/>
            <person name="Yandava C."/>
            <person name="Burger G."/>
            <person name="Gray M.W."/>
            <person name="Holland P.W.H."/>
            <person name="King N."/>
            <person name="Lang F.B.F."/>
            <person name="Roger A.J."/>
            <person name="Ruiz-Trillo I."/>
            <person name="Lander E."/>
            <person name="Nusbaum C."/>
        </authorList>
    </citation>
    <scope>NUCLEOTIDE SEQUENCE [LARGE SCALE GENOMIC DNA]</scope>
    <source>
        <strain evidence="6 7">ATCC 50062</strain>
    </source>
</reference>
<dbReference type="PANTHER" id="PTHR44329">
    <property type="entry name" value="SERINE/THREONINE-PROTEIN KINASE TNNI3K-RELATED"/>
    <property type="match status" value="1"/>
</dbReference>
<keyword evidence="2 3" id="KW-0067">ATP-binding</keyword>
<dbReference type="GO" id="GO:0004674">
    <property type="term" value="F:protein serine/threonine kinase activity"/>
    <property type="evidence" value="ECO:0007669"/>
    <property type="project" value="TreeGrafter"/>
</dbReference>
<dbReference type="PROSITE" id="PS00107">
    <property type="entry name" value="PROTEIN_KINASE_ATP"/>
    <property type="match status" value="1"/>
</dbReference>
<keyword evidence="4" id="KW-0472">Membrane</keyword>
<dbReference type="STRING" id="461836.A0A0L0DPF4"/>
<dbReference type="RefSeq" id="XP_013754112.1">
    <property type="nucleotide sequence ID" value="XM_013898658.1"/>
</dbReference>
<dbReference type="GeneID" id="25567983"/>
<feature type="transmembrane region" description="Helical" evidence="4">
    <location>
        <begin position="264"/>
        <end position="283"/>
    </location>
</feature>
<keyword evidence="4" id="KW-0812">Transmembrane</keyword>
<sequence length="532" mass="57304">MPRQCETCCTLSSYRLSLGTDFSLPLFDVIIRLLTFVSAVFWLRVLSRARNTTLDLYYSVLLAALLDFFSLLVLRLLPFSDHGTGALVYGLLNIAALALQWWIQTVVLFFIAASSDAAPGSAHANEATALLQSASPKSLNDLVASPPATTSGAATGGCILDAAATKAKTRATIVSAILAAIAIVALAVDHPHAGTVPTEAALTLGAFTAWVSQFAAPGSFLARHLPLRKPAYPWALFLAISHLFFGVTYALQSASGGVALESGYCLNIISLLYYYLLFAPLLFRTMVVDSTALRDALLLAPLPSQASASPEDPRESEADLRAQALVSLAAGLRRIDASALQLAELLGRGQYAQVYRAVWRGVSVAFKRLNDVNAAQQREQVEALLQEAILLDQLVHPNVVQLLGIVVTPGSLGMVTEFLELGSLFDVITRMRRRDEFSFGEPRTAGILADVARGMLFLHTSDPPIIHRDLKSQNVLLSAGFRAKVADFGVSRVKVATQHMTTTGTPQWMSPEVICGEPYSEKADSPTLHIRT</sequence>